<accession>A0A0A9BSV4</accession>
<organism evidence="1">
    <name type="scientific">Arundo donax</name>
    <name type="common">Giant reed</name>
    <name type="synonym">Donax arundinaceus</name>
    <dbReference type="NCBI Taxonomy" id="35708"/>
    <lineage>
        <taxon>Eukaryota</taxon>
        <taxon>Viridiplantae</taxon>
        <taxon>Streptophyta</taxon>
        <taxon>Embryophyta</taxon>
        <taxon>Tracheophyta</taxon>
        <taxon>Spermatophyta</taxon>
        <taxon>Magnoliopsida</taxon>
        <taxon>Liliopsida</taxon>
        <taxon>Poales</taxon>
        <taxon>Poaceae</taxon>
        <taxon>PACMAD clade</taxon>
        <taxon>Arundinoideae</taxon>
        <taxon>Arundineae</taxon>
        <taxon>Arundo</taxon>
    </lineage>
</organism>
<sequence length="28" mass="3489">MEIQMLMLLELGYLGYIYRTFFWLNCNI</sequence>
<dbReference type="EMBL" id="GBRH01233645">
    <property type="protein sequence ID" value="JAD64250.1"/>
    <property type="molecule type" value="Transcribed_RNA"/>
</dbReference>
<name>A0A0A9BSV4_ARUDO</name>
<reference evidence="1" key="1">
    <citation type="submission" date="2014-09" db="EMBL/GenBank/DDBJ databases">
        <authorList>
            <person name="Magalhaes I.L.F."/>
            <person name="Oliveira U."/>
            <person name="Santos F.R."/>
            <person name="Vidigal T.H.D.A."/>
            <person name="Brescovit A.D."/>
            <person name="Santos A.J."/>
        </authorList>
    </citation>
    <scope>NUCLEOTIDE SEQUENCE</scope>
    <source>
        <tissue evidence="1">Shoot tissue taken approximately 20 cm above the soil surface</tissue>
    </source>
</reference>
<reference evidence="1" key="2">
    <citation type="journal article" date="2015" name="Data Brief">
        <title>Shoot transcriptome of the giant reed, Arundo donax.</title>
        <authorList>
            <person name="Barrero R.A."/>
            <person name="Guerrero F.D."/>
            <person name="Moolhuijzen P."/>
            <person name="Goolsby J.A."/>
            <person name="Tidwell J."/>
            <person name="Bellgard S.E."/>
            <person name="Bellgard M.I."/>
        </authorList>
    </citation>
    <scope>NUCLEOTIDE SEQUENCE</scope>
    <source>
        <tissue evidence="1">Shoot tissue taken approximately 20 cm above the soil surface</tissue>
    </source>
</reference>
<proteinExistence type="predicted"/>
<dbReference type="AlphaFoldDB" id="A0A0A9BSV4"/>
<evidence type="ECO:0000313" key="1">
    <source>
        <dbReference type="EMBL" id="JAD64250.1"/>
    </source>
</evidence>
<protein>
    <submittedName>
        <fullName evidence="1">Uncharacterized protein</fullName>
    </submittedName>
</protein>